<dbReference type="Gene3D" id="3.30.370.10">
    <property type="entry name" value="Barstar-like"/>
    <property type="match status" value="1"/>
</dbReference>
<feature type="domain" description="Barstar (barnase inhibitor)" evidence="2">
    <location>
        <begin position="47"/>
        <end position="141"/>
    </location>
</feature>
<dbReference type="EMBL" id="JBHTJA010000003">
    <property type="protein sequence ID" value="MFD0899417.1"/>
    <property type="molecule type" value="Genomic_DNA"/>
</dbReference>
<proteinExistence type="inferred from homology"/>
<sequence>MDANRALDELIAGRLAAGVYQWRTPPTPGSVGDTTWTGRADEAGWRGFHLDGRRASDSGEFLRLCGETFGFPEGVGTTWEALEDALTDLSWAPARHGYVVLYESWSELAEDDQQAFRAVLDLFAGAVKRWRDTATPMTVLLSSVGVEVAGVPRLA</sequence>
<dbReference type="RefSeq" id="WP_378296268.1">
    <property type="nucleotide sequence ID" value="NZ_JBHTJA010000003.1"/>
</dbReference>
<organism evidence="3 4">
    <name type="scientific">Actinomadura sediminis</name>
    <dbReference type="NCBI Taxonomy" id="1038904"/>
    <lineage>
        <taxon>Bacteria</taxon>
        <taxon>Bacillati</taxon>
        <taxon>Actinomycetota</taxon>
        <taxon>Actinomycetes</taxon>
        <taxon>Streptosporangiales</taxon>
        <taxon>Thermomonosporaceae</taxon>
        <taxon>Actinomadura</taxon>
    </lineage>
</organism>
<evidence type="ECO:0000256" key="1">
    <source>
        <dbReference type="ARBA" id="ARBA00006845"/>
    </source>
</evidence>
<evidence type="ECO:0000259" key="2">
    <source>
        <dbReference type="Pfam" id="PF01337"/>
    </source>
</evidence>
<name>A0ABW3EJ54_9ACTN</name>
<comment type="similarity">
    <text evidence="1">Belongs to the barstar family.</text>
</comment>
<reference evidence="4" key="1">
    <citation type="journal article" date="2019" name="Int. J. Syst. Evol. Microbiol.">
        <title>The Global Catalogue of Microorganisms (GCM) 10K type strain sequencing project: providing services to taxonomists for standard genome sequencing and annotation.</title>
        <authorList>
            <consortium name="The Broad Institute Genomics Platform"/>
            <consortium name="The Broad Institute Genome Sequencing Center for Infectious Disease"/>
            <person name="Wu L."/>
            <person name="Ma J."/>
        </authorList>
    </citation>
    <scope>NUCLEOTIDE SEQUENCE [LARGE SCALE GENOMIC DNA]</scope>
    <source>
        <strain evidence="4">JCM 31202</strain>
    </source>
</reference>
<dbReference type="InterPro" id="IPR035905">
    <property type="entry name" value="Barstar-like_sf"/>
</dbReference>
<dbReference type="Pfam" id="PF01337">
    <property type="entry name" value="Barstar"/>
    <property type="match status" value="1"/>
</dbReference>
<dbReference type="InterPro" id="IPR000468">
    <property type="entry name" value="Barstar"/>
</dbReference>
<dbReference type="SUPFAM" id="SSF52038">
    <property type="entry name" value="Barstar-related"/>
    <property type="match status" value="1"/>
</dbReference>
<dbReference type="Proteomes" id="UP001596972">
    <property type="component" value="Unassembled WGS sequence"/>
</dbReference>
<comment type="caution">
    <text evidence="3">The sequence shown here is derived from an EMBL/GenBank/DDBJ whole genome shotgun (WGS) entry which is preliminary data.</text>
</comment>
<gene>
    <name evidence="3" type="ORF">ACFQ11_03365</name>
</gene>
<protein>
    <submittedName>
        <fullName evidence="3">Barstar family protein</fullName>
    </submittedName>
</protein>
<keyword evidence="4" id="KW-1185">Reference proteome</keyword>
<evidence type="ECO:0000313" key="4">
    <source>
        <dbReference type="Proteomes" id="UP001596972"/>
    </source>
</evidence>
<evidence type="ECO:0000313" key="3">
    <source>
        <dbReference type="EMBL" id="MFD0899417.1"/>
    </source>
</evidence>
<accession>A0ABW3EJ54</accession>